<feature type="transmembrane region" description="Helical" evidence="1">
    <location>
        <begin position="21"/>
        <end position="41"/>
    </location>
</feature>
<keyword evidence="1" id="KW-0812">Transmembrane</keyword>
<evidence type="ECO:0000313" key="3">
    <source>
        <dbReference type="Proteomes" id="UP001057868"/>
    </source>
</evidence>
<evidence type="ECO:0000256" key="1">
    <source>
        <dbReference type="SAM" id="Phobius"/>
    </source>
</evidence>
<feature type="transmembrane region" description="Helical" evidence="1">
    <location>
        <begin position="53"/>
        <end position="70"/>
    </location>
</feature>
<keyword evidence="3" id="KW-1185">Reference proteome</keyword>
<organism evidence="2 3">
    <name type="scientific">Clostridium folliculivorans</name>
    <dbReference type="NCBI Taxonomy" id="2886038"/>
    <lineage>
        <taxon>Bacteria</taxon>
        <taxon>Bacillati</taxon>
        <taxon>Bacillota</taxon>
        <taxon>Clostridia</taxon>
        <taxon>Eubacteriales</taxon>
        <taxon>Clostridiaceae</taxon>
        <taxon>Clostridium</taxon>
    </lineage>
</organism>
<protein>
    <submittedName>
        <fullName evidence="2">Uncharacterized protein</fullName>
    </submittedName>
</protein>
<feature type="transmembrane region" description="Helical" evidence="1">
    <location>
        <begin position="91"/>
        <end position="109"/>
    </location>
</feature>
<accession>A0A9W5Y1U6</accession>
<feature type="transmembrane region" description="Helical" evidence="1">
    <location>
        <begin position="140"/>
        <end position="161"/>
    </location>
</feature>
<gene>
    <name evidence="2" type="ORF">CFOLD11_18540</name>
</gene>
<keyword evidence="1" id="KW-0472">Membrane</keyword>
<proteinExistence type="predicted"/>
<feature type="transmembrane region" description="Helical" evidence="1">
    <location>
        <begin position="167"/>
        <end position="189"/>
    </location>
</feature>
<keyword evidence="1" id="KW-1133">Transmembrane helix</keyword>
<comment type="caution">
    <text evidence="2">The sequence shown here is derived from an EMBL/GenBank/DDBJ whole genome shotgun (WGS) entry which is preliminary data.</text>
</comment>
<dbReference type="AlphaFoldDB" id="A0A9W5Y1U6"/>
<dbReference type="EMBL" id="BQXY01000002">
    <property type="protein sequence ID" value="GKU25028.1"/>
    <property type="molecule type" value="Genomic_DNA"/>
</dbReference>
<name>A0A9W5Y1U6_9CLOT</name>
<evidence type="ECO:0000313" key="2">
    <source>
        <dbReference type="EMBL" id="GKU25028.1"/>
    </source>
</evidence>
<sequence length="246" mass="28352">MDRLLKTAYLNVKNVLSTKELLLGIIAAFGYSMLWVLVVHPPKYDLEGYSFEFERFLFVIMLYGAVCLLRDDIRFNTSKTVFTGIFNRIEIMLSKFISLLMLALAFFVVAEINNILASILLYSKIGITGFLAYSHIQMFITYVVTTLTMGSIMILIVSISFNESKSILFYILFLAMINFYTSGITMLVYRNPELKDKLWGYMITPFYNVSALNQGMYTIRAVLINLIWALVFFLITTVVINRREIK</sequence>
<feature type="transmembrane region" description="Helical" evidence="1">
    <location>
        <begin position="222"/>
        <end position="240"/>
    </location>
</feature>
<reference evidence="2" key="1">
    <citation type="journal article" date="2023" name="Int. J. Syst. Evol. Microbiol.">
        <title>&lt;i&gt;Clostridium folliculivorans&lt;/i&gt; sp. nov., isolated from soil samples of an organic paddy in Japan.</title>
        <authorList>
            <person name="Tazawa J."/>
            <person name="Kobayashi H."/>
            <person name="Tanizawa Y."/>
            <person name="Uchino A."/>
            <person name="Tanaka F."/>
            <person name="Urashima Y."/>
            <person name="Miura S."/>
            <person name="Sakamoto M."/>
            <person name="Ohkuma M."/>
            <person name="Tohno M."/>
        </authorList>
    </citation>
    <scope>NUCLEOTIDE SEQUENCE</scope>
    <source>
        <strain evidence="2">D1-1</strain>
    </source>
</reference>
<dbReference type="Proteomes" id="UP001057868">
    <property type="component" value="Unassembled WGS sequence"/>
</dbReference>
<dbReference type="RefSeq" id="WP_261851998.1">
    <property type="nucleotide sequence ID" value="NZ_BQXY01000002.1"/>
</dbReference>